<dbReference type="EMBL" id="UINC01097185">
    <property type="protein sequence ID" value="SVC54683.1"/>
    <property type="molecule type" value="Genomic_DNA"/>
</dbReference>
<organism evidence="1">
    <name type="scientific">marine metagenome</name>
    <dbReference type="NCBI Taxonomy" id="408172"/>
    <lineage>
        <taxon>unclassified sequences</taxon>
        <taxon>metagenomes</taxon>
        <taxon>ecological metagenomes</taxon>
    </lineage>
</organism>
<dbReference type="InterPro" id="IPR014990">
    <property type="entry name" value="DUF1838"/>
</dbReference>
<sequence>MDERLIIWWMKGKRYGIIGSDPTLLFNVEVGRFFRFFEQAKGSFNLAMFELSYYTDSATGKLLERFSNPFTGAVNDVMRLARRPFISQYTAADRFLPALKNSAASYLSQVMPLFVDGDRVQIGSRVNAMMPSPFPKTRNTRINEYVTVTGQKSDLLDPYTKSAPAKLSYQNIQPWEPWMMMGDQPGQ</sequence>
<proteinExistence type="predicted"/>
<dbReference type="AlphaFoldDB" id="A0A382N0C2"/>
<accession>A0A382N0C2</accession>
<feature type="non-terminal residue" evidence="1">
    <location>
        <position position="187"/>
    </location>
</feature>
<evidence type="ECO:0000313" key="1">
    <source>
        <dbReference type="EMBL" id="SVC54683.1"/>
    </source>
</evidence>
<protein>
    <submittedName>
        <fullName evidence="1">Uncharacterized protein</fullName>
    </submittedName>
</protein>
<name>A0A382N0C2_9ZZZZ</name>
<reference evidence="1" key="1">
    <citation type="submission" date="2018-05" db="EMBL/GenBank/DDBJ databases">
        <authorList>
            <person name="Lanie J.A."/>
            <person name="Ng W.-L."/>
            <person name="Kazmierczak K.M."/>
            <person name="Andrzejewski T.M."/>
            <person name="Davidsen T.M."/>
            <person name="Wayne K.J."/>
            <person name="Tettelin H."/>
            <person name="Glass J.I."/>
            <person name="Rusch D."/>
            <person name="Podicherti R."/>
            <person name="Tsui H.-C.T."/>
            <person name="Winkler M.E."/>
        </authorList>
    </citation>
    <scope>NUCLEOTIDE SEQUENCE</scope>
</reference>
<dbReference type="Pfam" id="PF08894">
    <property type="entry name" value="DUF1838"/>
    <property type="match status" value="1"/>
</dbReference>
<gene>
    <name evidence="1" type="ORF">METZ01_LOCUS307537</name>
</gene>